<evidence type="ECO:0000313" key="3">
    <source>
        <dbReference type="Proteomes" id="UP000186922"/>
    </source>
</evidence>
<feature type="transmembrane region" description="Helical" evidence="1">
    <location>
        <begin position="172"/>
        <end position="190"/>
    </location>
</feature>
<feature type="transmembrane region" description="Helical" evidence="1">
    <location>
        <begin position="135"/>
        <end position="160"/>
    </location>
</feature>
<evidence type="ECO:0000313" key="2">
    <source>
        <dbReference type="EMBL" id="GAV02248.1"/>
    </source>
</evidence>
<feature type="transmembrane region" description="Helical" evidence="1">
    <location>
        <begin position="196"/>
        <end position="215"/>
    </location>
</feature>
<dbReference type="AlphaFoldDB" id="A0A1D1VR93"/>
<dbReference type="EMBL" id="BDGG01000008">
    <property type="protein sequence ID" value="GAV02248.1"/>
    <property type="molecule type" value="Genomic_DNA"/>
</dbReference>
<keyword evidence="1" id="KW-1133">Transmembrane helix</keyword>
<proteinExistence type="predicted"/>
<reference evidence="2 3" key="1">
    <citation type="journal article" date="2016" name="Nat. Commun.">
        <title>Extremotolerant tardigrade genome and improved radiotolerance of human cultured cells by tardigrade-unique protein.</title>
        <authorList>
            <person name="Hashimoto T."/>
            <person name="Horikawa D.D."/>
            <person name="Saito Y."/>
            <person name="Kuwahara H."/>
            <person name="Kozuka-Hata H."/>
            <person name="Shin-I T."/>
            <person name="Minakuchi Y."/>
            <person name="Ohishi K."/>
            <person name="Motoyama A."/>
            <person name="Aizu T."/>
            <person name="Enomoto A."/>
            <person name="Kondo K."/>
            <person name="Tanaka S."/>
            <person name="Hara Y."/>
            <person name="Koshikawa S."/>
            <person name="Sagara H."/>
            <person name="Miura T."/>
            <person name="Yokobori S."/>
            <person name="Miyagawa K."/>
            <person name="Suzuki Y."/>
            <person name="Kubo T."/>
            <person name="Oyama M."/>
            <person name="Kohara Y."/>
            <person name="Fujiyama A."/>
            <person name="Arakawa K."/>
            <person name="Katayama T."/>
            <person name="Toyoda A."/>
            <person name="Kunieda T."/>
        </authorList>
    </citation>
    <scope>NUCLEOTIDE SEQUENCE [LARGE SCALE GENOMIC DNA]</scope>
    <source>
        <strain evidence="2 3">YOKOZUNA-1</strain>
    </source>
</reference>
<sequence>MLSAQTYTFSNQTFAFDSTDSTTSGTSVDPSVSTIPVSSTLTTVSVMQQYTAVRYFPGVVAGVAIIALAAFAQTVANRVQTEFNKELNKPELVDPQERIISMAGHIHVQSVDAKSSVNFKDNSYTTWSGLPMSRVLLAVLSAQAIIFLLAFLACTIVGLMESTTVLKSLPKDSVYGLVLGIVALQAFSIAPSGVLALFITIQIIITTSLFGYLCCARCYPVPVYVDWEKQCAATKRLVIYRGDELFD</sequence>
<keyword evidence="1" id="KW-0472">Membrane</keyword>
<keyword evidence="3" id="KW-1185">Reference proteome</keyword>
<name>A0A1D1VR93_RAMVA</name>
<comment type="caution">
    <text evidence="2">The sequence shown here is derived from an EMBL/GenBank/DDBJ whole genome shotgun (WGS) entry which is preliminary data.</text>
</comment>
<keyword evidence="1" id="KW-0812">Transmembrane</keyword>
<organism evidence="2 3">
    <name type="scientific">Ramazzottius varieornatus</name>
    <name type="common">Water bear</name>
    <name type="synonym">Tardigrade</name>
    <dbReference type="NCBI Taxonomy" id="947166"/>
    <lineage>
        <taxon>Eukaryota</taxon>
        <taxon>Metazoa</taxon>
        <taxon>Ecdysozoa</taxon>
        <taxon>Tardigrada</taxon>
        <taxon>Eutardigrada</taxon>
        <taxon>Parachela</taxon>
        <taxon>Hypsibioidea</taxon>
        <taxon>Ramazzottiidae</taxon>
        <taxon>Ramazzottius</taxon>
    </lineage>
</organism>
<feature type="transmembrane region" description="Helical" evidence="1">
    <location>
        <begin position="55"/>
        <end position="76"/>
    </location>
</feature>
<gene>
    <name evidence="2" type="primary">RvY_12839-1</name>
    <name evidence="2" type="synonym">RvY_12839.1</name>
    <name evidence="2" type="ORF">RvY_12839</name>
</gene>
<protein>
    <submittedName>
        <fullName evidence="2">Uncharacterized protein</fullName>
    </submittedName>
</protein>
<evidence type="ECO:0000256" key="1">
    <source>
        <dbReference type="SAM" id="Phobius"/>
    </source>
</evidence>
<dbReference type="Proteomes" id="UP000186922">
    <property type="component" value="Unassembled WGS sequence"/>
</dbReference>
<dbReference type="OrthoDB" id="10618273at2759"/>
<accession>A0A1D1VR93</accession>